<dbReference type="EMBL" id="BTFZ01000002">
    <property type="protein sequence ID" value="GMM34083.1"/>
    <property type="molecule type" value="Genomic_DNA"/>
</dbReference>
<keyword evidence="4" id="KW-1185">Reference proteome</keyword>
<dbReference type="RefSeq" id="XP_064851083.1">
    <property type="nucleotide sequence ID" value="XM_064995011.1"/>
</dbReference>
<dbReference type="Proteomes" id="UP001360560">
    <property type="component" value="Unassembled WGS sequence"/>
</dbReference>
<protein>
    <submittedName>
        <fullName evidence="3">Uncharacterized protein</fullName>
    </submittedName>
</protein>
<keyword evidence="1" id="KW-0812">Transmembrane</keyword>
<feature type="transmembrane region" description="Helical" evidence="1">
    <location>
        <begin position="53"/>
        <end position="73"/>
    </location>
</feature>
<reference evidence="3 4" key="1">
    <citation type="journal article" date="2023" name="Elife">
        <title>Identification of key yeast species and microbe-microbe interactions impacting larval growth of Drosophila in the wild.</title>
        <authorList>
            <person name="Mure A."/>
            <person name="Sugiura Y."/>
            <person name="Maeda R."/>
            <person name="Honda K."/>
            <person name="Sakurai N."/>
            <person name="Takahashi Y."/>
            <person name="Watada M."/>
            <person name="Katoh T."/>
            <person name="Gotoh A."/>
            <person name="Gotoh Y."/>
            <person name="Taniguchi I."/>
            <person name="Nakamura K."/>
            <person name="Hayashi T."/>
            <person name="Katayama T."/>
            <person name="Uemura T."/>
            <person name="Hattori Y."/>
        </authorList>
    </citation>
    <scope>NUCLEOTIDE SEQUENCE [LARGE SCALE GENOMIC DNA]</scope>
    <source>
        <strain evidence="3 4">SC-9</strain>
    </source>
</reference>
<keyword evidence="1" id="KW-1133">Transmembrane helix</keyword>
<feature type="chain" id="PRO_5043820365" evidence="2">
    <location>
        <begin position="19"/>
        <end position="74"/>
    </location>
</feature>
<gene>
    <name evidence="3" type="ORF">DASC09_014080</name>
</gene>
<dbReference type="AlphaFoldDB" id="A0AAV5QGV6"/>
<organism evidence="3 4">
    <name type="scientific">Saccharomycopsis crataegensis</name>
    <dbReference type="NCBI Taxonomy" id="43959"/>
    <lineage>
        <taxon>Eukaryota</taxon>
        <taxon>Fungi</taxon>
        <taxon>Dikarya</taxon>
        <taxon>Ascomycota</taxon>
        <taxon>Saccharomycotina</taxon>
        <taxon>Saccharomycetes</taxon>
        <taxon>Saccharomycopsidaceae</taxon>
        <taxon>Saccharomycopsis</taxon>
    </lineage>
</organism>
<evidence type="ECO:0000256" key="2">
    <source>
        <dbReference type="SAM" id="SignalP"/>
    </source>
</evidence>
<name>A0AAV5QGV6_9ASCO</name>
<evidence type="ECO:0000256" key="1">
    <source>
        <dbReference type="SAM" id="Phobius"/>
    </source>
</evidence>
<evidence type="ECO:0000313" key="3">
    <source>
        <dbReference type="EMBL" id="GMM34083.1"/>
    </source>
</evidence>
<keyword evidence="1" id="KW-0472">Membrane</keyword>
<feature type="signal peptide" evidence="2">
    <location>
        <begin position="1"/>
        <end position="18"/>
    </location>
</feature>
<keyword evidence="2" id="KW-0732">Signal</keyword>
<accession>A0AAV5QGV6</accession>
<dbReference type="GeneID" id="90072062"/>
<comment type="caution">
    <text evidence="3">The sequence shown here is derived from an EMBL/GenBank/DDBJ whole genome shotgun (WGS) entry which is preliminary data.</text>
</comment>
<sequence length="74" mass="7277">MNFRSISAISAIICVSLANTLSLQNITGITSPSNNATGIASPNTTVSSSASTMSINAGFLLAMAAGAGAVALLF</sequence>
<proteinExistence type="predicted"/>
<evidence type="ECO:0000313" key="4">
    <source>
        <dbReference type="Proteomes" id="UP001360560"/>
    </source>
</evidence>